<evidence type="ECO:0000256" key="2">
    <source>
        <dbReference type="ARBA" id="ARBA00007118"/>
    </source>
</evidence>
<dbReference type="Gene3D" id="3.40.109.10">
    <property type="entry name" value="NADH Oxidase"/>
    <property type="match status" value="1"/>
</dbReference>
<accession>A0A5S3YQ56</accession>
<protein>
    <submittedName>
        <fullName evidence="7">Nitroreductase</fullName>
    </submittedName>
</protein>
<comment type="caution">
    <text evidence="7">The sequence shown here is derived from an EMBL/GenBank/DDBJ whole genome shotgun (WGS) entry which is preliminary data.</text>
</comment>
<dbReference type="RefSeq" id="WP_138568524.1">
    <property type="nucleotide sequence ID" value="NZ_PNCM01000035.1"/>
</dbReference>
<sequence>MRVFFRPVLTLVGFIYDWFRVLNHGGWRKKHKNSDERVYILAKSYHSLEKSLSFKDNDPERGWANAHYVAKILTELWQSESSLNTAHELAAINAVQEFYKKNSTAKQSALFRIKYEWILNYKSQVNAGVKVLKKSDVDLGILKNPADFFLTRYSLRDFSSEVVPRALIEEATKYAMKSPSACNRQSWRVDVVQSKEKIDQLLSVQNGNQGFTHNIHTLAIISADLKAFISGNERYQHWIDGGLFSMSFIYSLHSLGVGSCCLNWSQMIKPDLALRGMYNLPDSNSVIMMLAIGYPKEENIVCVSPRRDIEEVLHFIEH</sequence>
<evidence type="ECO:0000313" key="8">
    <source>
        <dbReference type="Proteomes" id="UP000307362"/>
    </source>
</evidence>
<evidence type="ECO:0000256" key="4">
    <source>
        <dbReference type="ARBA" id="ARBA00022643"/>
    </source>
</evidence>
<keyword evidence="3" id="KW-0285">Flavoprotein</keyword>
<evidence type="ECO:0000259" key="6">
    <source>
        <dbReference type="Pfam" id="PF00881"/>
    </source>
</evidence>
<evidence type="ECO:0000313" key="7">
    <source>
        <dbReference type="EMBL" id="TMP78769.1"/>
    </source>
</evidence>
<evidence type="ECO:0000256" key="3">
    <source>
        <dbReference type="ARBA" id="ARBA00022630"/>
    </source>
</evidence>
<dbReference type="OrthoDB" id="9802510at2"/>
<dbReference type="SUPFAM" id="SSF55469">
    <property type="entry name" value="FMN-dependent nitroreductase-like"/>
    <property type="match status" value="1"/>
</dbReference>
<dbReference type="EMBL" id="PNCM01000035">
    <property type="protein sequence ID" value="TMP78769.1"/>
    <property type="molecule type" value="Genomic_DNA"/>
</dbReference>
<evidence type="ECO:0000256" key="1">
    <source>
        <dbReference type="ARBA" id="ARBA00001917"/>
    </source>
</evidence>
<dbReference type="PANTHER" id="PTHR43673">
    <property type="entry name" value="NAD(P)H NITROREDUCTASE YDGI-RELATED"/>
    <property type="match status" value="1"/>
</dbReference>
<gene>
    <name evidence="7" type="ORF">CWB73_15915</name>
</gene>
<reference evidence="8" key="2">
    <citation type="submission" date="2019-06" db="EMBL/GenBank/DDBJ databases">
        <title>Co-occurence of chitin degradation, pigmentation and bioactivity in marine Pseudoalteromonas.</title>
        <authorList>
            <person name="Sonnenschein E.C."/>
            <person name="Bech P.K."/>
        </authorList>
    </citation>
    <scope>NUCLEOTIDE SEQUENCE [LARGE SCALE GENOMIC DNA]</scope>
    <source>
        <strain evidence="8">S1189</strain>
    </source>
</reference>
<proteinExistence type="inferred from homology"/>
<dbReference type="AlphaFoldDB" id="A0A5S3YQ56"/>
<comment type="similarity">
    <text evidence="2">Belongs to the nitroreductase family.</text>
</comment>
<organism evidence="7 8">
    <name type="scientific">Pseudoalteromonas phenolica</name>
    <dbReference type="NCBI Taxonomy" id="161398"/>
    <lineage>
        <taxon>Bacteria</taxon>
        <taxon>Pseudomonadati</taxon>
        <taxon>Pseudomonadota</taxon>
        <taxon>Gammaproteobacteria</taxon>
        <taxon>Alteromonadales</taxon>
        <taxon>Pseudoalteromonadaceae</taxon>
        <taxon>Pseudoalteromonas</taxon>
    </lineage>
</organism>
<dbReference type="InterPro" id="IPR000415">
    <property type="entry name" value="Nitroreductase-like"/>
</dbReference>
<name>A0A5S3YQ56_9GAMM</name>
<evidence type="ECO:0000256" key="5">
    <source>
        <dbReference type="ARBA" id="ARBA00023002"/>
    </source>
</evidence>
<dbReference type="Proteomes" id="UP000307362">
    <property type="component" value="Unassembled WGS sequence"/>
</dbReference>
<dbReference type="GO" id="GO:0016491">
    <property type="term" value="F:oxidoreductase activity"/>
    <property type="evidence" value="ECO:0007669"/>
    <property type="project" value="UniProtKB-KW"/>
</dbReference>
<dbReference type="InterPro" id="IPR029479">
    <property type="entry name" value="Nitroreductase"/>
</dbReference>
<feature type="domain" description="Nitroreductase" evidence="6">
    <location>
        <begin position="151"/>
        <end position="202"/>
    </location>
</feature>
<dbReference type="Pfam" id="PF00881">
    <property type="entry name" value="Nitroreductase"/>
    <property type="match status" value="1"/>
</dbReference>
<dbReference type="PANTHER" id="PTHR43673:SF2">
    <property type="entry name" value="NITROREDUCTASE"/>
    <property type="match status" value="1"/>
</dbReference>
<keyword evidence="4" id="KW-0288">FMN</keyword>
<comment type="cofactor">
    <cofactor evidence="1">
        <name>FMN</name>
        <dbReference type="ChEBI" id="CHEBI:58210"/>
    </cofactor>
</comment>
<keyword evidence="5" id="KW-0560">Oxidoreductase</keyword>
<reference evidence="7 8" key="1">
    <citation type="submission" date="2017-12" db="EMBL/GenBank/DDBJ databases">
        <authorList>
            <person name="Paulsen S."/>
            <person name="Gram L.K."/>
        </authorList>
    </citation>
    <scope>NUCLEOTIDE SEQUENCE [LARGE SCALE GENOMIC DNA]</scope>
    <source>
        <strain evidence="7 8">S1189</strain>
    </source>
</reference>